<evidence type="ECO:0000313" key="2">
    <source>
        <dbReference type="Proteomes" id="UP000077143"/>
    </source>
</evidence>
<sequence>MPLPDAQILELLGRPADLGQLTDPQACLNRLGATRILGAAPVTLNGGPAVLLVLPAAEPTSVSAVVVAPDCPAADRGALARTELARP</sequence>
<protein>
    <submittedName>
        <fullName evidence="1">Uncharacterized protein</fullName>
    </submittedName>
</protein>
<organism evidence="1 2">
    <name type="scientific">Mycobacterium adipatum</name>
    <dbReference type="NCBI Taxonomy" id="1682113"/>
    <lineage>
        <taxon>Bacteria</taxon>
        <taxon>Bacillati</taxon>
        <taxon>Actinomycetota</taxon>
        <taxon>Actinomycetes</taxon>
        <taxon>Mycobacteriales</taxon>
        <taxon>Mycobacteriaceae</taxon>
        <taxon>Mycobacterium</taxon>
    </lineage>
</organism>
<dbReference type="KEGG" id="madi:A7U43_02810"/>
<dbReference type="Proteomes" id="UP000077143">
    <property type="component" value="Chromosome"/>
</dbReference>
<keyword evidence="2" id="KW-1185">Reference proteome</keyword>
<accession>A0A172UH54</accession>
<dbReference type="EMBL" id="CP015596">
    <property type="protein sequence ID" value="ANE78408.1"/>
    <property type="molecule type" value="Genomic_DNA"/>
</dbReference>
<reference evidence="1 2" key="1">
    <citation type="submission" date="2016-05" db="EMBL/GenBank/DDBJ databases">
        <title>Complete genome sequence of a phthalic acid esters degrading Mycobacterium sp. YC-RL4.</title>
        <authorList>
            <person name="Ren L."/>
            <person name="Fan S."/>
            <person name="Ruth N."/>
            <person name="Jia Y."/>
            <person name="Wang J."/>
            <person name="Qiao C."/>
        </authorList>
    </citation>
    <scope>NUCLEOTIDE SEQUENCE [LARGE SCALE GENOMIC DNA]</scope>
    <source>
        <strain evidence="1 2">YC-RL4</strain>
    </source>
</reference>
<evidence type="ECO:0000313" key="1">
    <source>
        <dbReference type="EMBL" id="ANE78408.1"/>
    </source>
</evidence>
<dbReference type="STRING" id="1682113.A7U43_02810"/>
<dbReference type="AlphaFoldDB" id="A0A172UH54"/>
<name>A0A172UH54_9MYCO</name>
<gene>
    <name evidence="1" type="ORF">A7U43_02810</name>
</gene>
<proteinExistence type="predicted"/>
<dbReference type="RefSeq" id="WP_067990852.1">
    <property type="nucleotide sequence ID" value="NZ_JBFUXV010000120.1"/>
</dbReference>